<accession>A0A6M8T6Z0</accession>
<evidence type="ECO:0000313" key="2">
    <source>
        <dbReference type="Proteomes" id="UP001148834"/>
    </source>
</evidence>
<dbReference type="EMBL" id="JAODIR010000127">
    <property type="protein sequence ID" value="MDD2169246.1"/>
    <property type="molecule type" value="Genomic_DNA"/>
</dbReference>
<dbReference type="Proteomes" id="UP001148834">
    <property type="component" value="Unassembled WGS sequence"/>
</dbReference>
<protein>
    <submittedName>
        <fullName evidence="1">Uncharacterized protein</fullName>
    </submittedName>
</protein>
<evidence type="ECO:0000313" key="1">
    <source>
        <dbReference type="EMBL" id="MDD2169246.1"/>
    </source>
</evidence>
<name>A0A6M8T6Z0_GLAPU</name>
<dbReference type="AlphaFoldDB" id="A0A6M8T6Z0"/>
<sequence length="79" mass="9565">MKNNISEIIKDIFSYNEFVNNMEVKYGHLDTWLDMEILNALALDEWEMSGKPIMWEGWRKYQFKAEKLVIDFFLLIDNK</sequence>
<organism evidence="1 2">
    <name type="scientific">Glaesserella parasuis</name>
    <name type="common">Haemophilus parasuis</name>
    <dbReference type="NCBI Taxonomy" id="738"/>
    <lineage>
        <taxon>Bacteria</taxon>
        <taxon>Pseudomonadati</taxon>
        <taxon>Pseudomonadota</taxon>
        <taxon>Gammaproteobacteria</taxon>
        <taxon>Pasteurellales</taxon>
        <taxon>Pasteurellaceae</taxon>
        <taxon>Glaesserella</taxon>
    </lineage>
</organism>
<dbReference type="RefSeq" id="WP_025289392.1">
    <property type="nucleotide sequence ID" value="NZ_CP054198.1"/>
</dbReference>
<proteinExistence type="predicted"/>
<reference evidence="1" key="1">
    <citation type="submission" date="2022-09" db="EMBL/GenBank/DDBJ databases">
        <title>Molecular characterization of Glaesserella parasuis strains circulating in commercial swine farms using whole-genome sequencing.</title>
        <authorList>
            <person name="Mugabi R."/>
            <person name="Clavijo M."/>
            <person name="Li G."/>
        </authorList>
    </citation>
    <scope>NUCLEOTIDE SEQUENCE</scope>
    <source>
        <strain evidence="1">0435-53</strain>
    </source>
</reference>
<gene>
    <name evidence="1" type="ORF">N5925_11865</name>
</gene>
<comment type="caution">
    <text evidence="1">The sequence shown here is derived from an EMBL/GenBank/DDBJ whole genome shotgun (WGS) entry which is preliminary data.</text>
</comment>